<evidence type="ECO:0000313" key="2">
    <source>
        <dbReference type="Proteomes" id="UP000184016"/>
    </source>
</evidence>
<accession>A0A1M6PFT9</accession>
<dbReference type="Gene3D" id="2.60.40.2000">
    <property type="match status" value="1"/>
</dbReference>
<gene>
    <name evidence="1" type="ORF">SAMN05443507_10820</name>
</gene>
<dbReference type="InterPro" id="IPR038705">
    <property type="entry name" value="YabP_sf"/>
</dbReference>
<dbReference type="OrthoDB" id="9795125at2"/>
<dbReference type="Proteomes" id="UP000184016">
    <property type="component" value="Unassembled WGS sequence"/>
</dbReference>
<dbReference type="EMBL" id="FRAF01000008">
    <property type="protein sequence ID" value="SHK06770.1"/>
    <property type="molecule type" value="Genomic_DNA"/>
</dbReference>
<dbReference type="AlphaFoldDB" id="A0A1M6PFT9"/>
<dbReference type="InterPro" id="IPR022476">
    <property type="entry name" value="Spore_YabP/YqfC"/>
</dbReference>
<dbReference type="InterPro" id="IPR012504">
    <property type="entry name" value="Spore_YabP"/>
</dbReference>
<dbReference type="GO" id="GO:0030435">
    <property type="term" value="P:sporulation resulting in formation of a cellular spore"/>
    <property type="evidence" value="ECO:0007669"/>
    <property type="project" value="InterPro"/>
</dbReference>
<organism evidence="1 2">
    <name type="scientific">Alicyclobacillus tolerans</name>
    <dbReference type="NCBI Taxonomy" id="90970"/>
    <lineage>
        <taxon>Bacteria</taxon>
        <taxon>Bacillati</taxon>
        <taxon>Bacillota</taxon>
        <taxon>Bacilli</taxon>
        <taxon>Bacillales</taxon>
        <taxon>Alicyclobacillaceae</taxon>
        <taxon>Alicyclobacillus</taxon>
    </lineage>
</organism>
<dbReference type="NCBIfam" id="TIGR02892">
    <property type="entry name" value="spore_yabP"/>
    <property type="match status" value="1"/>
</dbReference>
<keyword evidence="2" id="KW-1185">Reference proteome</keyword>
<dbReference type="Pfam" id="PF07873">
    <property type="entry name" value="YabP"/>
    <property type="match status" value="1"/>
</dbReference>
<evidence type="ECO:0000313" key="1">
    <source>
        <dbReference type="EMBL" id="SHK06770.1"/>
    </source>
</evidence>
<dbReference type="STRING" id="1830138.SAMN05443507_10820"/>
<dbReference type="RefSeq" id="WP_072873602.1">
    <property type="nucleotide sequence ID" value="NZ_FRAF01000008.1"/>
</dbReference>
<proteinExistence type="predicted"/>
<protein>
    <submittedName>
        <fullName evidence="1">Sporulation protein YabP</fullName>
    </submittedName>
</protein>
<reference evidence="2" key="1">
    <citation type="submission" date="2016-11" db="EMBL/GenBank/DDBJ databases">
        <authorList>
            <person name="Varghese N."/>
            <person name="Submissions S."/>
        </authorList>
    </citation>
    <scope>NUCLEOTIDE SEQUENCE [LARGE SCALE GENOMIC DNA]</scope>
    <source>
        <strain evidence="2">USBA-503</strain>
    </source>
</reference>
<sequence>MAELSTHHIHLDGRRRADITGVSSVESFDVHEFTLKTTAGMLQVKGANLHMKHLDLESGQVIIEGTVHGMQYIQENKKKSISSRFKW</sequence>
<name>A0A1M6PFT9_9BACL</name>
<dbReference type="PIRSF" id="PIRSF011576">
    <property type="entry name" value="YabP"/>
    <property type="match status" value="1"/>
</dbReference>